<dbReference type="InterPro" id="IPR035979">
    <property type="entry name" value="RBD_domain_sf"/>
</dbReference>
<dbReference type="PANTHER" id="PTHR23236">
    <property type="entry name" value="EUKARYOTIC TRANSLATION INITIATION FACTOR 4B/4H"/>
    <property type="match status" value="1"/>
</dbReference>
<gene>
    <name evidence="10" type="ORF">QBC36DRAFT_318294</name>
</gene>
<feature type="region of interest" description="Disordered" evidence="8">
    <location>
        <begin position="443"/>
        <end position="594"/>
    </location>
</feature>
<proteinExistence type="inferred from homology"/>
<dbReference type="GO" id="GO:0019843">
    <property type="term" value="F:rRNA binding"/>
    <property type="evidence" value="ECO:0007669"/>
    <property type="project" value="TreeGrafter"/>
</dbReference>
<feature type="domain" description="RRM" evidence="9">
    <location>
        <begin position="336"/>
        <end position="445"/>
    </location>
</feature>
<dbReference type="PROSITE" id="PS50102">
    <property type="entry name" value="RRM"/>
    <property type="match status" value="1"/>
</dbReference>
<feature type="compositionally biased region" description="Basic and acidic residues" evidence="8">
    <location>
        <begin position="151"/>
        <end position="160"/>
    </location>
</feature>
<evidence type="ECO:0000256" key="2">
    <source>
        <dbReference type="ARBA" id="ARBA00004604"/>
    </source>
</evidence>
<protein>
    <recommendedName>
        <fullName evidence="4">Nucleolar protein 12</fullName>
    </recommendedName>
</protein>
<feature type="compositionally biased region" description="Basic and acidic residues" evidence="8">
    <location>
        <begin position="533"/>
        <end position="565"/>
    </location>
</feature>
<keyword evidence="5 7" id="KW-0694">RNA-binding</keyword>
<feature type="compositionally biased region" description="Low complexity" evidence="8">
    <location>
        <begin position="1"/>
        <end position="13"/>
    </location>
</feature>
<reference evidence="10" key="1">
    <citation type="journal article" date="2023" name="Mol. Phylogenet. Evol.">
        <title>Genome-scale phylogeny and comparative genomics of the fungal order Sordariales.</title>
        <authorList>
            <person name="Hensen N."/>
            <person name="Bonometti L."/>
            <person name="Westerberg I."/>
            <person name="Brannstrom I.O."/>
            <person name="Guillou S."/>
            <person name="Cros-Aarteil S."/>
            <person name="Calhoun S."/>
            <person name="Haridas S."/>
            <person name="Kuo A."/>
            <person name="Mondo S."/>
            <person name="Pangilinan J."/>
            <person name="Riley R."/>
            <person name="LaButti K."/>
            <person name="Andreopoulos B."/>
            <person name="Lipzen A."/>
            <person name="Chen C."/>
            <person name="Yan M."/>
            <person name="Daum C."/>
            <person name="Ng V."/>
            <person name="Clum A."/>
            <person name="Steindorff A."/>
            <person name="Ohm R.A."/>
            <person name="Martin F."/>
            <person name="Silar P."/>
            <person name="Natvig D.O."/>
            <person name="Lalanne C."/>
            <person name="Gautier V."/>
            <person name="Ament-Velasquez S.L."/>
            <person name="Kruys A."/>
            <person name="Hutchinson M.I."/>
            <person name="Powell A.J."/>
            <person name="Barry K."/>
            <person name="Miller A.N."/>
            <person name="Grigoriev I.V."/>
            <person name="Debuchy R."/>
            <person name="Gladieux P."/>
            <person name="Hiltunen Thoren M."/>
            <person name="Johannesson H."/>
        </authorList>
    </citation>
    <scope>NUCLEOTIDE SEQUENCE</scope>
    <source>
        <strain evidence="10">CBS 892.96</strain>
    </source>
</reference>
<evidence type="ECO:0000256" key="1">
    <source>
        <dbReference type="ARBA" id="ARBA00002475"/>
    </source>
</evidence>
<evidence type="ECO:0000256" key="6">
    <source>
        <dbReference type="ARBA" id="ARBA00023242"/>
    </source>
</evidence>
<keyword evidence="11" id="KW-1185">Reference proteome</keyword>
<dbReference type="EMBL" id="MU866088">
    <property type="protein sequence ID" value="KAK4181335.1"/>
    <property type="molecule type" value="Genomic_DNA"/>
</dbReference>
<evidence type="ECO:0000313" key="10">
    <source>
        <dbReference type="EMBL" id="KAK4181335.1"/>
    </source>
</evidence>
<evidence type="ECO:0000256" key="5">
    <source>
        <dbReference type="ARBA" id="ARBA00022884"/>
    </source>
</evidence>
<dbReference type="Proteomes" id="UP001302321">
    <property type="component" value="Unassembled WGS sequence"/>
</dbReference>
<evidence type="ECO:0000256" key="7">
    <source>
        <dbReference type="PROSITE-ProRule" id="PRU00176"/>
    </source>
</evidence>
<accession>A0AAN6WG99</accession>
<evidence type="ECO:0000313" key="11">
    <source>
        <dbReference type="Proteomes" id="UP001302321"/>
    </source>
</evidence>
<name>A0AAN6WG99_9PEZI</name>
<comment type="subcellular location">
    <subcellularLocation>
        <location evidence="2">Nucleus</location>
        <location evidence="2">Nucleolus</location>
    </subcellularLocation>
</comment>
<organism evidence="10 11">
    <name type="scientific">Triangularia setosa</name>
    <dbReference type="NCBI Taxonomy" id="2587417"/>
    <lineage>
        <taxon>Eukaryota</taxon>
        <taxon>Fungi</taxon>
        <taxon>Dikarya</taxon>
        <taxon>Ascomycota</taxon>
        <taxon>Pezizomycotina</taxon>
        <taxon>Sordariomycetes</taxon>
        <taxon>Sordariomycetidae</taxon>
        <taxon>Sordariales</taxon>
        <taxon>Podosporaceae</taxon>
        <taxon>Triangularia</taxon>
    </lineage>
</organism>
<dbReference type="SMART" id="SM00360">
    <property type="entry name" value="RRM"/>
    <property type="match status" value="2"/>
</dbReference>
<dbReference type="SUPFAM" id="SSF54928">
    <property type="entry name" value="RNA-binding domain, RBD"/>
    <property type="match status" value="2"/>
</dbReference>
<evidence type="ECO:0000256" key="8">
    <source>
        <dbReference type="SAM" id="MobiDB-lite"/>
    </source>
</evidence>
<reference evidence="10" key="2">
    <citation type="submission" date="2023-05" db="EMBL/GenBank/DDBJ databases">
        <authorList>
            <consortium name="Lawrence Berkeley National Laboratory"/>
            <person name="Steindorff A."/>
            <person name="Hensen N."/>
            <person name="Bonometti L."/>
            <person name="Westerberg I."/>
            <person name="Brannstrom I.O."/>
            <person name="Guillou S."/>
            <person name="Cros-Aarteil S."/>
            <person name="Calhoun S."/>
            <person name="Haridas S."/>
            <person name="Kuo A."/>
            <person name="Mondo S."/>
            <person name="Pangilinan J."/>
            <person name="Riley R."/>
            <person name="Labutti K."/>
            <person name="Andreopoulos B."/>
            <person name="Lipzen A."/>
            <person name="Chen C."/>
            <person name="Yanf M."/>
            <person name="Daum C."/>
            <person name="Ng V."/>
            <person name="Clum A."/>
            <person name="Ohm R."/>
            <person name="Martin F."/>
            <person name="Silar P."/>
            <person name="Natvig D."/>
            <person name="Lalanne C."/>
            <person name="Gautier V."/>
            <person name="Ament-Velasquez S.L."/>
            <person name="Kruys A."/>
            <person name="Hutchinson M.I."/>
            <person name="Powell A.J."/>
            <person name="Barry K."/>
            <person name="Miller A.N."/>
            <person name="Grigoriev I.V."/>
            <person name="Debuchy R."/>
            <person name="Gladieux P."/>
            <person name="Thoren M.H."/>
            <person name="Johannesson H."/>
        </authorList>
    </citation>
    <scope>NUCLEOTIDE SEQUENCE</scope>
    <source>
        <strain evidence="10">CBS 892.96</strain>
    </source>
</reference>
<dbReference type="InterPro" id="IPR012677">
    <property type="entry name" value="Nucleotide-bd_a/b_plait_sf"/>
</dbReference>
<comment type="function">
    <text evidence="1">Involved in pre-25S rRNA processing.</text>
</comment>
<dbReference type="AlphaFoldDB" id="A0AAN6WG99"/>
<dbReference type="InterPro" id="IPR000504">
    <property type="entry name" value="RRM_dom"/>
</dbReference>
<dbReference type="Gene3D" id="3.30.70.330">
    <property type="match status" value="2"/>
</dbReference>
<evidence type="ECO:0000256" key="3">
    <source>
        <dbReference type="ARBA" id="ARBA00007077"/>
    </source>
</evidence>
<evidence type="ECO:0000256" key="4">
    <source>
        <dbReference type="ARBA" id="ARBA00015520"/>
    </source>
</evidence>
<keyword evidence="6" id="KW-0539">Nucleus</keyword>
<comment type="caution">
    <text evidence="10">The sequence shown here is derived from an EMBL/GenBank/DDBJ whole genome shotgun (WGS) entry which is preliminary data.</text>
</comment>
<dbReference type="PANTHER" id="PTHR23236:SF25">
    <property type="entry name" value="RNA-BINDING PROTEIN 34"/>
    <property type="match status" value="1"/>
</dbReference>
<dbReference type="GO" id="GO:0000463">
    <property type="term" value="P:maturation of LSU-rRNA from tricistronic rRNA transcript (SSU-rRNA, 5.8S rRNA, LSU-rRNA)"/>
    <property type="evidence" value="ECO:0007669"/>
    <property type="project" value="TreeGrafter"/>
</dbReference>
<dbReference type="Pfam" id="PF00076">
    <property type="entry name" value="RRM_1"/>
    <property type="match status" value="1"/>
</dbReference>
<evidence type="ECO:0000259" key="9">
    <source>
        <dbReference type="PROSITE" id="PS50102"/>
    </source>
</evidence>
<feature type="region of interest" description="Disordered" evidence="8">
    <location>
        <begin position="1"/>
        <end position="212"/>
    </location>
</feature>
<dbReference type="GO" id="GO:0005730">
    <property type="term" value="C:nucleolus"/>
    <property type="evidence" value="ECO:0007669"/>
    <property type="project" value="UniProtKB-SubCell"/>
</dbReference>
<feature type="compositionally biased region" description="Basic and acidic residues" evidence="8">
    <location>
        <begin position="505"/>
        <end position="520"/>
    </location>
</feature>
<feature type="compositionally biased region" description="Acidic residues" evidence="8">
    <location>
        <begin position="51"/>
        <end position="105"/>
    </location>
</feature>
<feature type="compositionally biased region" description="Basic and acidic residues" evidence="8">
    <location>
        <begin position="179"/>
        <end position="188"/>
    </location>
</feature>
<comment type="similarity">
    <text evidence="3">Belongs to the RRM RBM34 family.</text>
</comment>
<sequence>MAKSKSLSAPSKAVDPALDSLFSTSAGPVQAPLKSRYSELPPPKSSNAPEGSDEEDEEEEDDEELSELEDGADLEDFIDMEASEESGEEDSEDEENSEADEDGDDASNSMSVDDKTEAAEVLESAVSKSKAEEEDGRKRKRKQRDDDEDLEAKYLERLQEGDEEPSGKRRKDASGKAATVEKAEKTDDKDEDEDSDNEVPKHESLTANDAASELEKANRTVFLSNVSLEAATSRTAKKTLLKHLASILDTKADPPQKVESIRFRSTAFATAAIPKRAAFIKKEVMEATTKCTNAYAVYSTPQAVRLAVQKLNGTVVLDRHLRVDSVAHPAPVDHKRCVFVGNLGFVDDETVLNVKVDEEGNQATTKKKRTKQPMDVEEGLWRVFGKEAGKVESVRVVRDNVTRVGKGIAYVQFYDGNDVEKAILLEGKKFPPMLPRELRVSRCKAPHKTARALEAKHGKAGPPSKGDRKSKKGSSYVPKITPEAQTLAGRAGKLLGRGGAAKLTGGDKKKDRKDRPRRESAGAPQSQSNGIRPPEDFIFEGKRASAKDGKPKDLKFKGARNGEKRGYKKKTGPGGPTGRGAARAAKWREGGAKK</sequence>
<feature type="compositionally biased region" description="Low complexity" evidence="8">
    <location>
        <begin position="486"/>
        <end position="504"/>
    </location>
</feature>